<dbReference type="OrthoDB" id="5242740at2"/>
<dbReference type="eggNOG" id="COG0546">
    <property type="taxonomic scope" value="Bacteria"/>
</dbReference>
<dbReference type="Pfam" id="PF06941">
    <property type="entry name" value="NT5C"/>
    <property type="match status" value="1"/>
</dbReference>
<feature type="active site" description="Nucleophile" evidence="2">
    <location>
        <position position="8"/>
    </location>
</feature>
<dbReference type="PANTHER" id="PTHR16504">
    <property type="entry name" value="5'(3')-DEOXYRIBONUCLEOTIDASE"/>
    <property type="match status" value="1"/>
</dbReference>
<dbReference type="Proteomes" id="UP000000844">
    <property type="component" value="Chromosome"/>
</dbReference>
<dbReference type="InterPro" id="IPR023214">
    <property type="entry name" value="HAD_sf"/>
</dbReference>
<dbReference type="Gene3D" id="3.40.50.1000">
    <property type="entry name" value="HAD superfamily/HAD-like"/>
    <property type="match status" value="1"/>
</dbReference>
<dbReference type="AlphaFoldDB" id="D3PZS8"/>
<organism evidence="3 4">
    <name type="scientific">Stackebrandtia nassauensis (strain DSM 44728 / CIP 108903 / NRRL B-16338 / NBRC 102104 / LLR-40K-21)</name>
    <dbReference type="NCBI Taxonomy" id="446470"/>
    <lineage>
        <taxon>Bacteria</taxon>
        <taxon>Bacillati</taxon>
        <taxon>Actinomycetota</taxon>
        <taxon>Actinomycetes</taxon>
        <taxon>Glycomycetales</taxon>
        <taxon>Glycomycetaceae</taxon>
        <taxon>Stackebrandtia</taxon>
    </lineage>
</organism>
<keyword evidence="4" id="KW-1185">Reference proteome</keyword>
<dbReference type="EMBL" id="CP001778">
    <property type="protein sequence ID" value="ADD43615.1"/>
    <property type="molecule type" value="Genomic_DNA"/>
</dbReference>
<dbReference type="InterPro" id="IPR010708">
    <property type="entry name" value="5'(3')-deoxyribonucleotidase"/>
</dbReference>
<accession>D3PZS8</accession>
<proteinExistence type="inferred from homology"/>
<sequence>MNFVLGLDLDGVCADFYGRMREIVAELNEVPIDSLPGQVSFGLAEWGVDGIEEYRRIHRFAVTQRKLFDSMKPIPGAVPALRRLSNEGIHIRIITHRLFIPHFHQIAVTQTTTWLDRHGFLYHDLCFMKDKDLVDADLYVEDAEQNILRLQEQGKPVITFTNSTNVHTAAKRRAGSWQDAEAMIRETYYEYRSRSNLPLPTGPGKEPPSGSA</sequence>
<dbReference type="KEGG" id="sna:Snas_3963"/>
<reference evidence="3 4" key="1">
    <citation type="journal article" date="2009" name="Stand. Genomic Sci.">
        <title>Complete genome sequence of Stackebrandtia nassauensis type strain (LLR-40K-21).</title>
        <authorList>
            <person name="Munk C."/>
            <person name="Lapidus A."/>
            <person name="Copeland A."/>
            <person name="Jando M."/>
            <person name="Mayilraj S."/>
            <person name="Glavina Del Rio T."/>
            <person name="Nolan M."/>
            <person name="Chen F."/>
            <person name="Lucas S."/>
            <person name="Tice H."/>
            <person name="Cheng J.F."/>
            <person name="Han C."/>
            <person name="Detter J.C."/>
            <person name="Bruce D."/>
            <person name="Goodwin L."/>
            <person name="Chain P."/>
            <person name="Pitluck S."/>
            <person name="Goker M."/>
            <person name="Ovchinikova G."/>
            <person name="Pati A."/>
            <person name="Ivanova N."/>
            <person name="Mavromatis K."/>
            <person name="Chen A."/>
            <person name="Palaniappan K."/>
            <person name="Land M."/>
            <person name="Hauser L."/>
            <person name="Chang Y.J."/>
            <person name="Jeffries C.D."/>
            <person name="Bristow J."/>
            <person name="Eisen J.A."/>
            <person name="Markowitz V."/>
            <person name="Hugenholtz P."/>
            <person name="Kyrpides N.C."/>
            <person name="Klenk H.P."/>
        </authorList>
    </citation>
    <scope>NUCLEOTIDE SEQUENCE [LARGE SCALE GENOMIC DNA]</scope>
    <source>
        <strain evidence="4">DSM 44728 / CIP 108903 / NRRL B-16338 / NBRC 102104 / LLR-40K-21</strain>
    </source>
</reference>
<evidence type="ECO:0000313" key="3">
    <source>
        <dbReference type="EMBL" id="ADD43615.1"/>
    </source>
</evidence>
<evidence type="ECO:0000256" key="1">
    <source>
        <dbReference type="ARBA" id="ARBA00009589"/>
    </source>
</evidence>
<dbReference type="InterPro" id="IPR036412">
    <property type="entry name" value="HAD-like_sf"/>
</dbReference>
<evidence type="ECO:0000313" key="4">
    <source>
        <dbReference type="Proteomes" id="UP000000844"/>
    </source>
</evidence>
<feature type="active site" description="Proton donor" evidence="2">
    <location>
        <position position="10"/>
    </location>
</feature>
<dbReference type="GO" id="GO:0009223">
    <property type="term" value="P:pyrimidine deoxyribonucleotide catabolic process"/>
    <property type="evidence" value="ECO:0007669"/>
    <property type="project" value="TreeGrafter"/>
</dbReference>
<comment type="similarity">
    <text evidence="1">Belongs to the 5'(3')-deoxyribonucleotidase family.</text>
</comment>
<protein>
    <submittedName>
        <fullName evidence="3">5 nucleotidase deoxy cytosolic type C</fullName>
    </submittedName>
</protein>
<dbReference type="PANTHER" id="PTHR16504:SF4">
    <property type="entry name" value="5'(3')-DEOXYRIBONUCLEOTIDASE"/>
    <property type="match status" value="1"/>
</dbReference>
<dbReference type="SUPFAM" id="SSF56784">
    <property type="entry name" value="HAD-like"/>
    <property type="match status" value="1"/>
</dbReference>
<gene>
    <name evidence="3" type="ordered locus">Snas_3963</name>
</gene>
<evidence type="ECO:0000256" key="2">
    <source>
        <dbReference type="PIRSR" id="PIRSR610708-1"/>
    </source>
</evidence>
<dbReference type="STRING" id="446470.Snas_3963"/>
<name>D3PZS8_STANL</name>
<dbReference type="GO" id="GO:0008253">
    <property type="term" value="F:5'-nucleotidase activity"/>
    <property type="evidence" value="ECO:0007669"/>
    <property type="project" value="InterPro"/>
</dbReference>
<dbReference type="RefSeq" id="WP_013019186.1">
    <property type="nucleotide sequence ID" value="NC_013947.1"/>
</dbReference>
<dbReference type="HOGENOM" id="CLU_1352634_0_0_11"/>